<accession>A0ABT0ML85</accession>
<reference evidence="1 2" key="1">
    <citation type="submission" date="2022-05" db="EMBL/GenBank/DDBJ databases">
        <title>Luteimonas sp. SX5, whole genome shotgun sequencing project.</title>
        <authorList>
            <person name="Zhao G."/>
            <person name="Shen L."/>
        </authorList>
    </citation>
    <scope>NUCLEOTIDE SEQUENCE [LARGE SCALE GENOMIC DNA]</scope>
    <source>
        <strain evidence="1 2">SX5</strain>
    </source>
</reference>
<organism evidence="1 2">
    <name type="scientific">Luteimonas galliterrae</name>
    <dbReference type="NCBI Taxonomy" id="2940486"/>
    <lineage>
        <taxon>Bacteria</taxon>
        <taxon>Pseudomonadati</taxon>
        <taxon>Pseudomonadota</taxon>
        <taxon>Gammaproteobacteria</taxon>
        <taxon>Lysobacterales</taxon>
        <taxon>Lysobacteraceae</taxon>
        <taxon>Luteimonas</taxon>
    </lineage>
</organism>
<evidence type="ECO:0008006" key="3">
    <source>
        <dbReference type="Google" id="ProtNLM"/>
    </source>
</evidence>
<keyword evidence="2" id="KW-1185">Reference proteome</keyword>
<gene>
    <name evidence="1" type="ORF">M2650_13505</name>
</gene>
<comment type="caution">
    <text evidence="1">The sequence shown here is derived from an EMBL/GenBank/DDBJ whole genome shotgun (WGS) entry which is preliminary data.</text>
</comment>
<name>A0ABT0ML85_9GAMM</name>
<evidence type="ECO:0000313" key="2">
    <source>
        <dbReference type="Proteomes" id="UP001431217"/>
    </source>
</evidence>
<dbReference type="EMBL" id="JAMBEP010000003">
    <property type="protein sequence ID" value="MCL1635639.1"/>
    <property type="molecule type" value="Genomic_DNA"/>
</dbReference>
<protein>
    <recommendedName>
        <fullName evidence="3">Galactosyldiacylglycerol synthase</fullName>
    </recommendedName>
</protein>
<proteinExistence type="predicted"/>
<dbReference type="RefSeq" id="WP_249475360.1">
    <property type="nucleotide sequence ID" value="NZ_JAMBEP010000003.1"/>
</dbReference>
<evidence type="ECO:0000313" key="1">
    <source>
        <dbReference type="EMBL" id="MCL1635639.1"/>
    </source>
</evidence>
<dbReference type="Proteomes" id="UP001431217">
    <property type="component" value="Unassembled WGS sequence"/>
</dbReference>
<sequence length="78" mass="8779">MPKLYDKSNDRLLGEVSQEDVDLLIAQFEEESSRDRDYYVNNDTFMMLADAGASSALLDAIKSALDANGECEIRWQAD</sequence>